<dbReference type="PRINTS" id="PR01438">
    <property type="entry name" value="UNVRSLSTRESS"/>
</dbReference>
<dbReference type="EMBL" id="CAKLPZ010000002">
    <property type="protein sequence ID" value="CAH1000697.1"/>
    <property type="molecule type" value="Genomic_DNA"/>
</dbReference>
<accession>A0ABM9B181</accession>
<dbReference type="InterPro" id="IPR006016">
    <property type="entry name" value="UspA"/>
</dbReference>
<dbReference type="Gene3D" id="3.40.50.12370">
    <property type="match status" value="1"/>
</dbReference>
<dbReference type="RefSeq" id="WP_238750736.1">
    <property type="nucleotide sequence ID" value="NZ_CAKLPZ010000002.1"/>
</dbReference>
<dbReference type="SUPFAM" id="SSF52402">
    <property type="entry name" value="Adenine nucleotide alpha hydrolases-like"/>
    <property type="match status" value="1"/>
</dbReference>
<sequence length="168" mass="18304">MKKIIVPVDFSAASAATLRFANYLAGVTGLQLSAIFVYNPMVVSNRPDTPEERVEERRVLEEQLRLFVDKHVRNDPTGPPVEAVVGEGIPPVYIKWRTLDEDVVLVVMAGVGTGAGGHLDLFGSIATMVSQEGGCPVVLIPRDYGEQLMRDTTALFSNLHRSAEQRAA</sequence>
<dbReference type="Pfam" id="PF00582">
    <property type="entry name" value="Usp"/>
    <property type="match status" value="1"/>
</dbReference>
<reference evidence="3" key="1">
    <citation type="submission" date="2021-12" db="EMBL/GenBank/DDBJ databases">
        <authorList>
            <person name="Rodrigo-Torres L."/>
            <person name="Arahal R. D."/>
            <person name="Lucena T."/>
        </authorList>
    </citation>
    <scope>NUCLEOTIDE SEQUENCE</scope>
    <source>
        <strain evidence="3">CECT 8419</strain>
    </source>
</reference>
<keyword evidence="4" id="KW-1185">Reference proteome</keyword>
<proteinExistence type="inferred from homology"/>
<feature type="domain" description="UspA" evidence="2">
    <location>
        <begin position="1"/>
        <end position="141"/>
    </location>
</feature>
<dbReference type="Proteomes" id="UP000837803">
    <property type="component" value="Unassembled WGS sequence"/>
</dbReference>
<dbReference type="CDD" id="cd00293">
    <property type="entry name" value="USP-like"/>
    <property type="match status" value="1"/>
</dbReference>
<name>A0ABM9B181_9BACT</name>
<evidence type="ECO:0000313" key="3">
    <source>
        <dbReference type="EMBL" id="CAH1000697.1"/>
    </source>
</evidence>
<evidence type="ECO:0000259" key="2">
    <source>
        <dbReference type="Pfam" id="PF00582"/>
    </source>
</evidence>
<comment type="caution">
    <text evidence="3">The sequence shown here is derived from an EMBL/GenBank/DDBJ whole genome shotgun (WGS) entry which is preliminary data.</text>
</comment>
<gene>
    <name evidence="3" type="ORF">LEM8419_01831</name>
</gene>
<comment type="similarity">
    <text evidence="1">Belongs to the universal stress protein A family.</text>
</comment>
<protein>
    <recommendedName>
        <fullName evidence="2">UspA domain-containing protein</fullName>
    </recommendedName>
</protein>
<dbReference type="InterPro" id="IPR006015">
    <property type="entry name" value="Universal_stress_UspA"/>
</dbReference>
<evidence type="ECO:0000256" key="1">
    <source>
        <dbReference type="ARBA" id="ARBA00008791"/>
    </source>
</evidence>
<evidence type="ECO:0000313" key="4">
    <source>
        <dbReference type="Proteomes" id="UP000837803"/>
    </source>
</evidence>
<organism evidence="3 4">
    <name type="scientific">Neolewinella maritima</name>
    <dbReference type="NCBI Taxonomy" id="1383882"/>
    <lineage>
        <taxon>Bacteria</taxon>
        <taxon>Pseudomonadati</taxon>
        <taxon>Bacteroidota</taxon>
        <taxon>Saprospiria</taxon>
        <taxon>Saprospirales</taxon>
        <taxon>Lewinellaceae</taxon>
        <taxon>Neolewinella</taxon>
    </lineage>
</organism>